<keyword evidence="3" id="KW-1185">Reference proteome</keyword>
<dbReference type="HOGENOM" id="CLU_1321683_0_0_1"/>
<organism evidence="2 3">
    <name type="scientific">Rhizoctonia solani 123E</name>
    <dbReference type="NCBI Taxonomy" id="1423351"/>
    <lineage>
        <taxon>Eukaryota</taxon>
        <taxon>Fungi</taxon>
        <taxon>Dikarya</taxon>
        <taxon>Basidiomycota</taxon>
        <taxon>Agaricomycotina</taxon>
        <taxon>Agaricomycetes</taxon>
        <taxon>Cantharellales</taxon>
        <taxon>Ceratobasidiaceae</taxon>
        <taxon>Rhizoctonia</taxon>
    </lineage>
</organism>
<dbReference type="OrthoDB" id="3223176at2759"/>
<evidence type="ECO:0000256" key="1">
    <source>
        <dbReference type="SAM" id="MobiDB-lite"/>
    </source>
</evidence>
<accession>A0A074SG04</accession>
<dbReference type="EMBL" id="AZST01000425">
    <property type="protein sequence ID" value="KEP48982.1"/>
    <property type="molecule type" value="Genomic_DNA"/>
</dbReference>
<dbReference type="Proteomes" id="UP000027456">
    <property type="component" value="Unassembled WGS sequence"/>
</dbReference>
<gene>
    <name evidence="2" type="ORF">V565_110790</name>
</gene>
<name>A0A074SG04_9AGAM</name>
<evidence type="ECO:0000313" key="2">
    <source>
        <dbReference type="EMBL" id="KEP48982.1"/>
    </source>
</evidence>
<evidence type="ECO:0000313" key="3">
    <source>
        <dbReference type="Proteomes" id="UP000027456"/>
    </source>
</evidence>
<comment type="caution">
    <text evidence="2">The sequence shown here is derived from an EMBL/GenBank/DDBJ whole genome shotgun (WGS) entry which is preliminary data.</text>
</comment>
<feature type="region of interest" description="Disordered" evidence="1">
    <location>
        <begin position="1"/>
        <end position="36"/>
    </location>
</feature>
<dbReference type="AlphaFoldDB" id="A0A074SG04"/>
<sequence>MKEHIKWSRTQERTLDHMDTLPPYEEPSIEATEGTATVSQLTRAAAVTGSPGHMSSSPANSNTLEVAAEGVIGGSGVRLPLSARERVNFDRRICSRLRPFGPYVRNGTVAYGGMQPRSETFCSPEHIYQSAASQLDVLLPALSNGTLPSTTALRTIILRLDLPTPDAVWIAESLRTGPVKGRDALCRAYKSWLAVFSAKKLEYGLLEMADSITGRLAFEGFLVLEEWWDPRRGLLMLTVRC</sequence>
<reference evidence="2 3" key="1">
    <citation type="submission" date="2013-12" db="EMBL/GenBank/DDBJ databases">
        <authorList>
            <person name="Cubeta M."/>
            <person name="Pakala S."/>
            <person name="Fedorova N."/>
            <person name="Thomas E."/>
            <person name="Dean R."/>
            <person name="Jabaji S."/>
            <person name="Neate S."/>
            <person name="Toda T."/>
            <person name="Tavantzis S."/>
            <person name="Vilgalys R."/>
            <person name="Bharathan N."/>
            <person name="Pakala S."/>
            <person name="Losada L.S."/>
            <person name="Zafar N."/>
            <person name="Nierman W."/>
        </authorList>
    </citation>
    <scope>NUCLEOTIDE SEQUENCE [LARGE SCALE GENOMIC DNA]</scope>
    <source>
        <strain evidence="2 3">123E</strain>
    </source>
</reference>
<feature type="compositionally biased region" description="Basic and acidic residues" evidence="1">
    <location>
        <begin position="1"/>
        <end position="19"/>
    </location>
</feature>
<protein>
    <submittedName>
        <fullName evidence="2">Uncharacterized protein</fullName>
    </submittedName>
</protein>
<proteinExistence type="predicted"/>